<keyword evidence="1" id="KW-0472">Membrane</keyword>
<dbReference type="EMBL" id="JAQNDL010000001">
    <property type="protein sequence ID" value="MDC0716207.1"/>
    <property type="molecule type" value="Genomic_DNA"/>
</dbReference>
<dbReference type="RefSeq" id="WP_272084654.1">
    <property type="nucleotide sequence ID" value="NZ_JAQNDL010000001.1"/>
</dbReference>
<proteinExistence type="predicted"/>
<protein>
    <submittedName>
        <fullName evidence="2">Uncharacterized protein</fullName>
    </submittedName>
</protein>
<feature type="transmembrane region" description="Helical" evidence="1">
    <location>
        <begin position="96"/>
        <end position="117"/>
    </location>
</feature>
<dbReference type="Proteomes" id="UP001221686">
    <property type="component" value="Unassembled WGS sequence"/>
</dbReference>
<name>A0ABT5DUV2_9BACT</name>
<organism evidence="2 3">
    <name type="scientific">Nannocystis bainbridge</name>
    <dbReference type="NCBI Taxonomy" id="2995303"/>
    <lineage>
        <taxon>Bacteria</taxon>
        <taxon>Pseudomonadati</taxon>
        <taxon>Myxococcota</taxon>
        <taxon>Polyangia</taxon>
        <taxon>Nannocystales</taxon>
        <taxon>Nannocystaceae</taxon>
        <taxon>Nannocystis</taxon>
    </lineage>
</organism>
<keyword evidence="1" id="KW-1133">Transmembrane helix</keyword>
<evidence type="ECO:0000313" key="3">
    <source>
        <dbReference type="Proteomes" id="UP001221686"/>
    </source>
</evidence>
<accession>A0ABT5DUV2</accession>
<evidence type="ECO:0000313" key="2">
    <source>
        <dbReference type="EMBL" id="MDC0716207.1"/>
    </source>
</evidence>
<reference evidence="2 3" key="1">
    <citation type="submission" date="2022-11" db="EMBL/GenBank/DDBJ databases">
        <title>Minimal conservation of predation-associated metabolite biosynthetic gene clusters underscores biosynthetic potential of Myxococcota including descriptions for ten novel species: Archangium lansinium sp. nov., Myxococcus landrumus sp. nov., Nannocystis bai.</title>
        <authorList>
            <person name="Ahearne A."/>
            <person name="Stevens C."/>
            <person name="Dowd S."/>
        </authorList>
    </citation>
    <scope>NUCLEOTIDE SEQUENCE [LARGE SCALE GENOMIC DNA]</scope>
    <source>
        <strain evidence="2 3">BB15-2</strain>
    </source>
</reference>
<sequence length="146" mass="14869">MAESPQTPGESLRMEERGMGKAMKMIIDHYYAAHDLDTAQAIRRASTDTEASAMVGQLRRGRWQEVLMLAASGAAGVATGMIAQKTLDVRVGPVPPLAAAGVIAVIAAAAADVSLVARATIAVGGAAYAASTFAYTRLVPGQGGGA</sequence>
<feature type="transmembrane region" description="Helical" evidence="1">
    <location>
        <begin position="66"/>
        <end position="84"/>
    </location>
</feature>
<evidence type="ECO:0000256" key="1">
    <source>
        <dbReference type="SAM" id="Phobius"/>
    </source>
</evidence>
<keyword evidence="3" id="KW-1185">Reference proteome</keyword>
<comment type="caution">
    <text evidence="2">The sequence shown here is derived from an EMBL/GenBank/DDBJ whole genome shotgun (WGS) entry which is preliminary data.</text>
</comment>
<gene>
    <name evidence="2" type="ORF">POL25_04850</name>
</gene>
<keyword evidence="1" id="KW-0812">Transmembrane</keyword>